<gene>
    <name evidence="2" type="ORF">EPV75_06785</name>
</gene>
<protein>
    <submittedName>
        <fullName evidence="2">Uncharacterized protein</fullName>
    </submittedName>
</protein>
<sequence>MFVIWGSLHGVALIIHRLWQQLGYKMWTWLAWLITFNFINVTWVFFRATDMDSALKVLGGMVDIQGAMKITLGHAPTSSIAWGGTLIDFLSQFVPAGLFMNLLAYAAIVFAFCIVALKNTAQLTGFIKVSNSKDGSQSINKRLAVYLAYAVFLFVIASYTMFISSSTVFLYFNF</sequence>
<evidence type="ECO:0000256" key="1">
    <source>
        <dbReference type="SAM" id="Phobius"/>
    </source>
</evidence>
<dbReference type="Proteomes" id="UP000285478">
    <property type="component" value="Chromosome"/>
</dbReference>
<proteinExistence type="predicted"/>
<keyword evidence="1" id="KW-0472">Membrane</keyword>
<dbReference type="KEGG" id="htr:EPV75_06785"/>
<dbReference type="AlphaFoldDB" id="A0A410H3A4"/>
<accession>A0A410H3A4</accession>
<feature type="transmembrane region" description="Helical" evidence="1">
    <location>
        <begin position="98"/>
        <end position="117"/>
    </location>
</feature>
<organism evidence="2 3">
    <name type="scientific">Hydrogenovibrio thermophilus</name>
    <dbReference type="NCBI Taxonomy" id="265883"/>
    <lineage>
        <taxon>Bacteria</taxon>
        <taxon>Pseudomonadati</taxon>
        <taxon>Pseudomonadota</taxon>
        <taxon>Gammaproteobacteria</taxon>
        <taxon>Thiotrichales</taxon>
        <taxon>Piscirickettsiaceae</taxon>
        <taxon>Hydrogenovibrio</taxon>
    </lineage>
</organism>
<keyword evidence="3" id="KW-1185">Reference proteome</keyword>
<keyword evidence="1" id="KW-1133">Transmembrane helix</keyword>
<keyword evidence="1" id="KW-0812">Transmembrane</keyword>
<dbReference type="RefSeq" id="WP_128384891.1">
    <property type="nucleotide sequence ID" value="NZ_CP035033.1"/>
</dbReference>
<dbReference type="EMBL" id="CP035033">
    <property type="protein sequence ID" value="QAB15386.1"/>
    <property type="molecule type" value="Genomic_DNA"/>
</dbReference>
<evidence type="ECO:0000313" key="2">
    <source>
        <dbReference type="EMBL" id="QAB15386.1"/>
    </source>
</evidence>
<feature type="transmembrane region" description="Helical" evidence="1">
    <location>
        <begin position="143"/>
        <end position="172"/>
    </location>
</feature>
<name>A0A410H3A4_9GAMM</name>
<evidence type="ECO:0000313" key="3">
    <source>
        <dbReference type="Proteomes" id="UP000285478"/>
    </source>
</evidence>
<reference evidence="2 3" key="1">
    <citation type="journal article" date="2018" name="Environ. Microbiol.">
        <title>Genomes of ubiquitous marine and hypersaline Hydrogenovibrio, Thiomicrorhabdus and Thiomicrospira spp. encode a diversity of mechanisms to sustain chemolithoautotrophy in heterogeneous environments.</title>
        <authorList>
            <person name="Scott K.M."/>
            <person name="Williams J."/>
            <person name="Porter C.M.B."/>
            <person name="Russel S."/>
            <person name="Harmer T.L."/>
            <person name="Paul J.H."/>
            <person name="Antonen K.M."/>
            <person name="Bridges M.K."/>
            <person name="Camper G.J."/>
            <person name="Campla C.K."/>
            <person name="Casella L.G."/>
            <person name="Chase E."/>
            <person name="Conrad J.W."/>
            <person name="Cruz M.C."/>
            <person name="Dunlap D.S."/>
            <person name="Duran L."/>
            <person name="Fahsbender E.M."/>
            <person name="Goldsmith D.B."/>
            <person name="Keeley R.F."/>
            <person name="Kondoff M.R."/>
            <person name="Kussy B.I."/>
            <person name="Lane M.K."/>
            <person name="Lawler S."/>
            <person name="Leigh B.A."/>
            <person name="Lewis C."/>
            <person name="Lostal L.M."/>
            <person name="Marking D."/>
            <person name="Mancera P.A."/>
            <person name="McClenthan E.C."/>
            <person name="McIntyre E.A."/>
            <person name="Mine J.A."/>
            <person name="Modi S."/>
            <person name="Moore B.D."/>
            <person name="Morgan W.A."/>
            <person name="Nelson K.M."/>
            <person name="Nguyen K.N."/>
            <person name="Ogburn N."/>
            <person name="Parrino D.G."/>
            <person name="Pedapudi A.D."/>
            <person name="Pelham R.P."/>
            <person name="Preece A.M."/>
            <person name="Rampersad E.A."/>
            <person name="Richardson J.C."/>
            <person name="Rodgers C.M."/>
            <person name="Schaffer B.L."/>
            <person name="Sheridan N.E."/>
            <person name="Solone M.R."/>
            <person name="Staley Z.R."/>
            <person name="Tabuchi M."/>
            <person name="Waide R.J."/>
            <person name="Wanjugi P.W."/>
            <person name="Young S."/>
            <person name="Clum A."/>
            <person name="Daum C."/>
            <person name="Huntemann M."/>
            <person name="Ivanova N."/>
            <person name="Kyrpides N."/>
            <person name="Mikhailova N."/>
            <person name="Palaniappan K."/>
            <person name="Pillay M."/>
            <person name="Reddy T.B.K."/>
            <person name="Shapiro N."/>
            <person name="Stamatis D."/>
            <person name="Varghese N."/>
            <person name="Woyke T."/>
            <person name="Boden R."/>
            <person name="Freyermuth S.K."/>
            <person name="Kerfeld C.A."/>
        </authorList>
    </citation>
    <scope>NUCLEOTIDE SEQUENCE [LARGE SCALE GENOMIC DNA]</scope>
    <source>
        <strain evidence="2 3">JR-2</strain>
    </source>
</reference>
<feature type="transmembrane region" description="Helical" evidence="1">
    <location>
        <begin position="26"/>
        <end position="46"/>
    </location>
</feature>